<evidence type="ECO:0000256" key="1">
    <source>
        <dbReference type="ARBA" id="ARBA00001974"/>
    </source>
</evidence>
<dbReference type="PANTHER" id="PTHR42707:SF3">
    <property type="entry name" value="ACYL-COA DEHYDROGENASE AIDB-RELATED"/>
    <property type="match status" value="1"/>
</dbReference>
<dbReference type="Pfam" id="PF02770">
    <property type="entry name" value="Acyl-CoA_dh_M"/>
    <property type="match status" value="1"/>
</dbReference>
<dbReference type="InterPro" id="IPR009100">
    <property type="entry name" value="AcylCoA_DH/oxidase_NM_dom_sf"/>
</dbReference>
<dbReference type="Gene3D" id="6.10.250.600">
    <property type="match status" value="1"/>
</dbReference>
<dbReference type="Gene3D" id="1.20.140.10">
    <property type="entry name" value="Butyryl-CoA Dehydrogenase, subunit A, domain 3"/>
    <property type="match status" value="1"/>
</dbReference>
<gene>
    <name evidence="9" type="ORF">ACFOW7_12985</name>
</gene>
<dbReference type="PANTHER" id="PTHR42707">
    <property type="entry name" value="ACYL-COA DEHYDROGENASE"/>
    <property type="match status" value="1"/>
</dbReference>
<dbReference type="RefSeq" id="WP_378164891.1">
    <property type="nucleotide sequence ID" value="NZ_JBHSBU010000001.1"/>
</dbReference>
<dbReference type="PROSITE" id="PS00073">
    <property type="entry name" value="ACYL_COA_DH_2"/>
    <property type="match status" value="1"/>
</dbReference>
<organism evidence="9 10">
    <name type="scientific">Chitinimonas lacunae</name>
    <dbReference type="NCBI Taxonomy" id="1963018"/>
    <lineage>
        <taxon>Bacteria</taxon>
        <taxon>Pseudomonadati</taxon>
        <taxon>Pseudomonadota</taxon>
        <taxon>Betaproteobacteria</taxon>
        <taxon>Neisseriales</taxon>
        <taxon>Chitinibacteraceae</taxon>
        <taxon>Chitinimonas</taxon>
    </lineage>
</organism>
<dbReference type="EC" id="1.3.8.4" evidence="9"/>
<dbReference type="Gene3D" id="2.40.110.20">
    <property type="match status" value="1"/>
</dbReference>
<dbReference type="InterPro" id="IPR006089">
    <property type="entry name" value="Acyl-CoA_DH_CS"/>
</dbReference>
<dbReference type="InterPro" id="IPR036250">
    <property type="entry name" value="AcylCo_DH-like_C"/>
</dbReference>
<sequence>MSWPTHQVSNQSPPLVDYNLFDTDPALREGLSREGAAWAAPALATLGAELGRADRLDLGRLANHYPPELRAFDQKGFRIDQVEFHPAWHALMQGIVENGFHSSPWAEPRPGAHVARAAGYLMQAQVESGSLCPTTMTYGSIPALAKHPQLARDWLSILYSRHYDPRDLPLQRKHGGLIGMGMTEKQGGSDVRSNATVAVADGEGWRLTGHKWFFSAPQCDAHLVLAQTEAGLSCFVVPRWQPDDSRNPVLIQRLKDKVGNRSNASSEVEFAGAWGWLLGEAGRGVATIIEMATYTRLDCVLGSTGLMRQALAQAVHHCRHRRAFGALLIEQPLMRSLLADLALEVEASIALALRMGRAFDKQDDPGSQVYRRVVTPVAKYWVCKRAITFAAEAMEVLGGNGYVEDGALGRLYREAPVNSIWEGSGNVMCLDLMRALAKEPEAVDILAAELERPRGRQAEYDRHLTTLLTALRRPDPATARWLTEQLALALQAGLLIEHAPEPIAVAFCRARLATPGLQFGALAEPAAVDLLLNRVLAGF</sequence>
<evidence type="ECO:0000259" key="6">
    <source>
        <dbReference type="Pfam" id="PF00441"/>
    </source>
</evidence>
<protein>
    <submittedName>
        <fullName evidence="9">Isovaleryl-CoA dehydrogenase</fullName>
        <ecNumber evidence="9">1.3.8.4</ecNumber>
    </submittedName>
</protein>
<name>A0ABV8MTR7_9NEIS</name>
<keyword evidence="3 5" id="KW-0285">Flavoprotein</keyword>
<dbReference type="InterPro" id="IPR041504">
    <property type="entry name" value="AidB_N"/>
</dbReference>
<reference evidence="10" key="1">
    <citation type="journal article" date="2019" name="Int. J. Syst. Evol. Microbiol.">
        <title>The Global Catalogue of Microorganisms (GCM) 10K type strain sequencing project: providing services to taxonomists for standard genome sequencing and annotation.</title>
        <authorList>
            <consortium name="The Broad Institute Genomics Platform"/>
            <consortium name="The Broad Institute Genome Sequencing Center for Infectious Disease"/>
            <person name="Wu L."/>
            <person name="Ma J."/>
        </authorList>
    </citation>
    <scope>NUCLEOTIDE SEQUENCE [LARGE SCALE GENOMIC DNA]</scope>
    <source>
        <strain evidence="10">LMG 29894</strain>
    </source>
</reference>
<comment type="caution">
    <text evidence="9">The sequence shown here is derived from an EMBL/GenBank/DDBJ whole genome shotgun (WGS) entry which is preliminary data.</text>
</comment>
<accession>A0ABV8MTR7</accession>
<feature type="domain" description="Acyl-CoA dehydrogenase/oxidase C-terminal" evidence="6">
    <location>
        <begin position="282"/>
        <end position="436"/>
    </location>
</feature>
<proteinExistence type="inferred from homology"/>
<evidence type="ECO:0000259" key="7">
    <source>
        <dbReference type="Pfam" id="PF02770"/>
    </source>
</evidence>
<evidence type="ECO:0000256" key="4">
    <source>
        <dbReference type="ARBA" id="ARBA00022827"/>
    </source>
</evidence>
<comment type="similarity">
    <text evidence="2 5">Belongs to the acyl-CoA dehydrogenase family.</text>
</comment>
<dbReference type="EMBL" id="JBHSBU010000001">
    <property type="protein sequence ID" value="MFC4160255.1"/>
    <property type="molecule type" value="Genomic_DNA"/>
</dbReference>
<dbReference type="Proteomes" id="UP001595791">
    <property type="component" value="Unassembled WGS sequence"/>
</dbReference>
<evidence type="ECO:0000313" key="10">
    <source>
        <dbReference type="Proteomes" id="UP001595791"/>
    </source>
</evidence>
<dbReference type="SUPFAM" id="SSF47203">
    <property type="entry name" value="Acyl-CoA dehydrogenase C-terminal domain-like"/>
    <property type="match status" value="1"/>
</dbReference>
<dbReference type="GO" id="GO:0008470">
    <property type="term" value="F:3-methylbutanoyl-CoA dehydrogenase activity"/>
    <property type="evidence" value="ECO:0007669"/>
    <property type="project" value="UniProtKB-EC"/>
</dbReference>
<dbReference type="Pfam" id="PF18158">
    <property type="entry name" value="AidB_N"/>
    <property type="match status" value="1"/>
</dbReference>
<dbReference type="SUPFAM" id="SSF56645">
    <property type="entry name" value="Acyl-CoA dehydrogenase NM domain-like"/>
    <property type="match status" value="1"/>
</dbReference>
<comment type="cofactor">
    <cofactor evidence="1 5">
        <name>FAD</name>
        <dbReference type="ChEBI" id="CHEBI:57692"/>
    </cofactor>
</comment>
<dbReference type="Pfam" id="PF00441">
    <property type="entry name" value="Acyl-CoA_dh_1"/>
    <property type="match status" value="1"/>
</dbReference>
<evidence type="ECO:0000259" key="8">
    <source>
        <dbReference type="Pfam" id="PF18158"/>
    </source>
</evidence>
<dbReference type="InterPro" id="IPR052904">
    <property type="entry name" value="Acyl-CoA_dehydrogenase-like"/>
</dbReference>
<dbReference type="InterPro" id="IPR006091">
    <property type="entry name" value="Acyl-CoA_Oxase/DH_mid-dom"/>
</dbReference>
<feature type="domain" description="Adaptive response protein AidB N-terminal" evidence="8">
    <location>
        <begin position="10"/>
        <end position="165"/>
    </location>
</feature>
<evidence type="ECO:0000256" key="5">
    <source>
        <dbReference type="RuleBase" id="RU362125"/>
    </source>
</evidence>
<dbReference type="InterPro" id="IPR009075">
    <property type="entry name" value="AcylCo_DH/oxidase_C"/>
</dbReference>
<dbReference type="NCBIfam" id="NF008594">
    <property type="entry name" value="PRK11561.1"/>
    <property type="match status" value="1"/>
</dbReference>
<keyword evidence="5 9" id="KW-0560">Oxidoreductase</keyword>
<keyword evidence="10" id="KW-1185">Reference proteome</keyword>
<evidence type="ECO:0000313" key="9">
    <source>
        <dbReference type="EMBL" id="MFC4160255.1"/>
    </source>
</evidence>
<keyword evidence="4 5" id="KW-0274">FAD</keyword>
<evidence type="ECO:0000256" key="3">
    <source>
        <dbReference type="ARBA" id="ARBA00022630"/>
    </source>
</evidence>
<evidence type="ECO:0000256" key="2">
    <source>
        <dbReference type="ARBA" id="ARBA00009347"/>
    </source>
</evidence>
<feature type="domain" description="Acyl-CoA oxidase/dehydrogenase middle" evidence="7">
    <location>
        <begin position="180"/>
        <end position="271"/>
    </location>
</feature>